<dbReference type="EMBL" id="JAUSUU010000001">
    <property type="protein sequence ID" value="MDQ0334193.1"/>
    <property type="molecule type" value="Genomic_DNA"/>
</dbReference>
<dbReference type="OrthoDB" id="1452903at2"/>
<accession>A0A9X0YN18</accession>
<dbReference type="EMBL" id="JAGGJQ010000006">
    <property type="protein sequence ID" value="MBP1840329.1"/>
    <property type="molecule type" value="Genomic_DNA"/>
</dbReference>
<organism evidence="1 3">
    <name type="scientific">Formosa algae</name>
    <dbReference type="NCBI Taxonomy" id="225843"/>
    <lineage>
        <taxon>Bacteria</taxon>
        <taxon>Pseudomonadati</taxon>
        <taxon>Bacteroidota</taxon>
        <taxon>Flavobacteriia</taxon>
        <taxon>Flavobacteriales</taxon>
        <taxon>Flavobacteriaceae</taxon>
        <taxon>Formosa</taxon>
    </lineage>
</organism>
<reference evidence="1" key="1">
    <citation type="submission" date="2021-03" db="EMBL/GenBank/DDBJ databases">
        <title>Genomic Encyclopedia of Type Strains, Phase IV (KMG-IV): sequencing the most valuable type-strain genomes for metagenomic binning, comparative biology and taxonomic classification.</title>
        <authorList>
            <person name="Goeker M."/>
        </authorList>
    </citation>
    <scope>NUCLEOTIDE SEQUENCE</scope>
    <source>
        <strain evidence="1">DSM 15523</strain>
        <strain evidence="2 4">DSM 16476</strain>
    </source>
</reference>
<dbReference type="Proteomes" id="UP001138672">
    <property type="component" value="Unassembled WGS sequence"/>
</dbReference>
<keyword evidence="4" id="KW-1185">Reference proteome</keyword>
<dbReference type="Proteomes" id="UP001231587">
    <property type="component" value="Unassembled WGS sequence"/>
</dbReference>
<sequence length="154" mass="17661">MKTKGILLFIIGVMLWSCGSSKQVNKDDLVNRLDSYMSKIDQDKSLEETFQDGALTDANGEEDLGIFKYYVNFDAKTKDLYRIKNIEETGNFRTESYYFKDNALVAATVKSSAADEKKIYLYKGKIISSSNIDSKEQDLLLTKAKRFQNEYKNK</sequence>
<evidence type="ECO:0000313" key="2">
    <source>
        <dbReference type="EMBL" id="MDQ0334193.1"/>
    </source>
</evidence>
<name>A0A9X0YN18_9FLAO</name>
<proteinExistence type="predicted"/>
<gene>
    <name evidence="1" type="ORF">J2Z56_002257</name>
    <name evidence="2" type="ORF">J2Z57_000615</name>
</gene>
<protein>
    <submittedName>
        <fullName evidence="1">Uncharacterized protein</fullName>
    </submittedName>
</protein>
<dbReference type="AlphaFoldDB" id="A0A9X0YN18"/>
<comment type="caution">
    <text evidence="1">The sequence shown here is derived from an EMBL/GenBank/DDBJ whole genome shotgun (WGS) entry which is preliminary data.</text>
</comment>
<evidence type="ECO:0000313" key="4">
    <source>
        <dbReference type="Proteomes" id="UP001231587"/>
    </source>
</evidence>
<evidence type="ECO:0000313" key="3">
    <source>
        <dbReference type="Proteomes" id="UP001138672"/>
    </source>
</evidence>
<evidence type="ECO:0000313" key="1">
    <source>
        <dbReference type="EMBL" id="MBP1840329.1"/>
    </source>
</evidence>
<dbReference type="RefSeq" id="WP_057783068.1">
    <property type="nucleotide sequence ID" value="NZ_JAGGJQ010000006.1"/>
</dbReference>